<accession>A0A1H2SAR2</accession>
<feature type="signal peptide" evidence="1">
    <location>
        <begin position="1"/>
        <end position="23"/>
    </location>
</feature>
<name>A0A1H2SAR2_9GAMM</name>
<keyword evidence="4" id="KW-1185">Reference proteome</keyword>
<organism evidence="3 4">
    <name type="scientific">Aidingimonas halophila</name>
    <dbReference type="NCBI Taxonomy" id="574349"/>
    <lineage>
        <taxon>Bacteria</taxon>
        <taxon>Pseudomonadati</taxon>
        <taxon>Pseudomonadota</taxon>
        <taxon>Gammaproteobacteria</taxon>
        <taxon>Oceanospirillales</taxon>
        <taxon>Halomonadaceae</taxon>
        <taxon>Aidingimonas</taxon>
    </lineage>
</organism>
<evidence type="ECO:0000259" key="2">
    <source>
        <dbReference type="Pfam" id="PF03625"/>
    </source>
</evidence>
<sequence>MRTLGWAPLTVAIMMSCSLTVSAHEAGNGIEHRHVDVSVDVAEDRLRDALDARDINLVALVDHASAAADADLSLPETRTAIFGNPKAGTPLMQCQGRTALDLPMKMVIRETDEGVMLEWNSMDYLADRHGLAECDGLPLENLDEALQAIAADVTEAND</sequence>
<protein>
    <recommendedName>
        <fullName evidence="2">DUF302 domain-containing protein</fullName>
    </recommendedName>
</protein>
<dbReference type="STRING" id="574349.SAMN05443545_101516"/>
<dbReference type="RefSeq" id="WP_229806330.1">
    <property type="nucleotide sequence ID" value="NZ_BMXH01000001.1"/>
</dbReference>
<keyword evidence="1" id="KW-0732">Signal</keyword>
<dbReference type="AlphaFoldDB" id="A0A1H2SAR2"/>
<dbReference type="CDD" id="cd14797">
    <property type="entry name" value="DUF302"/>
    <property type="match status" value="1"/>
</dbReference>
<proteinExistence type="predicted"/>
<dbReference type="SUPFAM" id="SSF103247">
    <property type="entry name" value="TT1751-like"/>
    <property type="match status" value="1"/>
</dbReference>
<dbReference type="Proteomes" id="UP000198500">
    <property type="component" value="Unassembled WGS sequence"/>
</dbReference>
<dbReference type="PROSITE" id="PS51257">
    <property type="entry name" value="PROKAR_LIPOPROTEIN"/>
    <property type="match status" value="1"/>
</dbReference>
<dbReference type="EMBL" id="FNNI01000001">
    <property type="protein sequence ID" value="SDW28627.1"/>
    <property type="molecule type" value="Genomic_DNA"/>
</dbReference>
<dbReference type="Gene3D" id="3.30.310.70">
    <property type="entry name" value="TT1751-like domain"/>
    <property type="match status" value="1"/>
</dbReference>
<dbReference type="Pfam" id="PF03625">
    <property type="entry name" value="DUF302"/>
    <property type="match status" value="1"/>
</dbReference>
<feature type="domain" description="DUF302" evidence="2">
    <location>
        <begin position="61"/>
        <end position="120"/>
    </location>
</feature>
<gene>
    <name evidence="3" type="ORF">SAMN05443545_101516</name>
</gene>
<feature type="chain" id="PRO_5011473177" description="DUF302 domain-containing protein" evidence="1">
    <location>
        <begin position="24"/>
        <end position="158"/>
    </location>
</feature>
<evidence type="ECO:0000256" key="1">
    <source>
        <dbReference type="SAM" id="SignalP"/>
    </source>
</evidence>
<dbReference type="InterPro" id="IPR035923">
    <property type="entry name" value="TT1751-like_sf"/>
</dbReference>
<dbReference type="InterPro" id="IPR005180">
    <property type="entry name" value="DUF302"/>
</dbReference>
<evidence type="ECO:0000313" key="3">
    <source>
        <dbReference type="EMBL" id="SDW28627.1"/>
    </source>
</evidence>
<reference evidence="3 4" key="1">
    <citation type="submission" date="2016-10" db="EMBL/GenBank/DDBJ databases">
        <authorList>
            <person name="de Groot N.N."/>
        </authorList>
    </citation>
    <scope>NUCLEOTIDE SEQUENCE [LARGE SCALE GENOMIC DNA]</scope>
    <source>
        <strain evidence="3 4">DSM 19219</strain>
    </source>
</reference>
<evidence type="ECO:0000313" key="4">
    <source>
        <dbReference type="Proteomes" id="UP000198500"/>
    </source>
</evidence>